<dbReference type="Gene3D" id="1.10.630.10">
    <property type="entry name" value="Cytochrome P450"/>
    <property type="match status" value="1"/>
</dbReference>
<dbReference type="Proteomes" id="UP000297535">
    <property type="component" value="Unassembled WGS sequence"/>
</dbReference>
<gene>
    <name evidence="3" type="ORF">EU555_06380</name>
</gene>
<dbReference type="GO" id="GO:0005506">
    <property type="term" value="F:iron ion binding"/>
    <property type="evidence" value="ECO:0007669"/>
    <property type="project" value="InterPro"/>
</dbReference>
<proteinExistence type="inferred from homology"/>
<dbReference type="EMBL" id="SRLB01000004">
    <property type="protein sequence ID" value="TGE01222.1"/>
    <property type="molecule type" value="Genomic_DNA"/>
</dbReference>
<keyword evidence="4" id="KW-1185">Reference proteome</keyword>
<dbReference type="InterPro" id="IPR002397">
    <property type="entry name" value="Cyt_P450_B"/>
</dbReference>
<dbReference type="InterPro" id="IPR036396">
    <property type="entry name" value="Cyt_P450_sf"/>
</dbReference>
<reference evidence="3 4" key="1">
    <citation type="submission" date="2019-04" db="EMBL/GenBank/DDBJ databases">
        <authorList>
            <person name="Feng G."/>
            <person name="Zhu H."/>
        </authorList>
    </citation>
    <scope>NUCLEOTIDE SEQUENCE [LARGE SCALE GENOMIC DNA]</scope>
    <source>
        <strain evidence="3 4">6HR-1</strain>
    </source>
</reference>
<dbReference type="RefSeq" id="WP_135413825.1">
    <property type="nucleotide sequence ID" value="NZ_SRLB01000004.1"/>
</dbReference>
<dbReference type="PRINTS" id="PR00359">
    <property type="entry name" value="BP450"/>
</dbReference>
<dbReference type="GO" id="GO:0004497">
    <property type="term" value="F:monooxygenase activity"/>
    <property type="evidence" value="ECO:0007669"/>
    <property type="project" value="InterPro"/>
</dbReference>
<comment type="similarity">
    <text evidence="2">Belongs to the cytochrome P450 family.</text>
</comment>
<evidence type="ECO:0000256" key="2">
    <source>
        <dbReference type="ARBA" id="ARBA00010617"/>
    </source>
</evidence>
<evidence type="ECO:0000313" key="4">
    <source>
        <dbReference type="Proteomes" id="UP000297535"/>
    </source>
</evidence>
<dbReference type="GO" id="GO:0016705">
    <property type="term" value="F:oxidoreductase activity, acting on paired donors, with incorporation or reduction of molecular oxygen"/>
    <property type="evidence" value="ECO:0007669"/>
    <property type="project" value="InterPro"/>
</dbReference>
<comment type="caution">
    <text evidence="3">The sequence shown here is derived from an EMBL/GenBank/DDBJ whole genome shotgun (WGS) entry which is preliminary data.</text>
</comment>
<protein>
    <submittedName>
        <fullName evidence="3">Cytochrome P450</fullName>
    </submittedName>
</protein>
<accession>A0A4Z0NVY4</accession>
<dbReference type="PANTHER" id="PTHR46696">
    <property type="entry name" value="P450, PUTATIVE (EUROFUNG)-RELATED"/>
    <property type="match status" value="1"/>
</dbReference>
<dbReference type="OrthoDB" id="236246at2"/>
<evidence type="ECO:0000256" key="1">
    <source>
        <dbReference type="ARBA" id="ARBA00001971"/>
    </source>
</evidence>
<dbReference type="InterPro" id="IPR017972">
    <property type="entry name" value="Cyt_P450_CS"/>
</dbReference>
<dbReference type="AlphaFoldDB" id="A0A4Z0NVY4"/>
<evidence type="ECO:0000313" key="3">
    <source>
        <dbReference type="EMBL" id="TGE01222.1"/>
    </source>
</evidence>
<dbReference type="CDD" id="cd20612">
    <property type="entry name" value="CYP_LDS-like_C"/>
    <property type="match status" value="1"/>
</dbReference>
<comment type="cofactor">
    <cofactor evidence="1">
        <name>heme</name>
        <dbReference type="ChEBI" id="CHEBI:30413"/>
    </cofactor>
</comment>
<dbReference type="SUPFAM" id="SSF48264">
    <property type="entry name" value="Cytochrome P450"/>
    <property type="match status" value="1"/>
</dbReference>
<dbReference type="PANTHER" id="PTHR46696:SF1">
    <property type="entry name" value="CYTOCHROME P450 YJIB-RELATED"/>
    <property type="match status" value="1"/>
</dbReference>
<sequence length="452" mass="48703">MWLLNLPVMLWRRLLLVGEGLGAALLLAGEAAAAISRGSGPVGARLAALFASPVGQRRVFAVLRLVQPNLRFGTVLVAAYANSGTAIVTRRDDVIDVLSRDDDFGVVYGPRMKAITDGENFFLGMQDTPRYTRDVSAMRLVVRREDVPAVVAPFVAREALSRVAAAGGRIDVPQALTLPVAAGLLDHYFGTPGPSRAEMVDWTTTLFWYLFLDLQADPALDAKAASAAASFRDWLGGHIAARKASGETRDDVLGRCLALQASGTPGLDDRAIRDNLIGLLIGELPTTSAAATLALDELLDRPAALAGAQKAARAGDDDGVAGHVFEALRFRPLNPVIYRRAMRDATVAGGTLRARRIPEGTMVFAANLSAMFDPLAVPQPGRFRIDRPWDTYMLWGHGLHLCFGAHLNRATLPGLLKPLLARRSLRRAEGPRGRIDQQGTPFPVHLEVMFEG</sequence>
<dbReference type="PROSITE" id="PS00086">
    <property type="entry name" value="CYTOCHROME_P450"/>
    <property type="match status" value="1"/>
</dbReference>
<dbReference type="GO" id="GO:0020037">
    <property type="term" value="F:heme binding"/>
    <property type="evidence" value="ECO:0007669"/>
    <property type="project" value="InterPro"/>
</dbReference>
<organism evidence="3 4">
    <name type="scientific">Methylobacterium nonmethylotrophicum</name>
    <dbReference type="NCBI Taxonomy" id="1141884"/>
    <lineage>
        <taxon>Bacteria</taxon>
        <taxon>Pseudomonadati</taxon>
        <taxon>Pseudomonadota</taxon>
        <taxon>Alphaproteobacteria</taxon>
        <taxon>Hyphomicrobiales</taxon>
        <taxon>Methylobacteriaceae</taxon>
        <taxon>Methylobacterium</taxon>
    </lineage>
</organism>
<name>A0A4Z0NVY4_9HYPH</name>